<proteinExistence type="predicted"/>
<keyword evidence="5" id="KW-1185">Reference proteome</keyword>
<reference evidence="4 5" key="1">
    <citation type="submission" date="2018-02" db="EMBL/GenBank/DDBJ databases">
        <authorList>
            <person name="Dubost A."/>
        </authorList>
    </citation>
    <scope>NUCLEOTIDE SEQUENCE [LARGE SCALE GENOMIC DNA]</scope>
    <source>
        <strain evidence="5">JV551A3</strain>
    </source>
</reference>
<dbReference type="GO" id="GO:0008720">
    <property type="term" value="F:D-lactate dehydrogenase (NAD+) activity"/>
    <property type="evidence" value="ECO:0007669"/>
    <property type="project" value="TreeGrafter"/>
</dbReference>
<dbReference type="AlphaFoldDB" id="A0AAQ1PB86"/>
<dbReference type="SUPFAM" id="SSF55103">
    <property type="entry name" value="FAD-linked oxidases, C-terminal domain"/>
    <property type="match status" value="1"/>
</dbReference>
<dbReference type="GO" id="GO:0071949">
    <property type="term" value="F:FAD binding"/>
    <property type="evidence" value="ECO:0007669"/>
    <property type="project" value="InterPro"/>
</dbReference>
<accession>A0AAQ1PB86</accession>
<protein>
    <submittedName>
        <fullName evidence="4">FAD linked oxidase domain protein</fullName>
    </submittedName>
</protein>
<keyword evidence="1" id="KW-0285">Flavoprotein</keyword>
<feature type="domain" description="FAD-binding PCMH-type" evidence="3">
    <location>
        <begin position="65"/>
        <end position="253"/>
    </location>
</feature>
<dbReference type="InterPro" id="IPR016166">
    <property type="entry name" value="FAD-bd_PCMH"/>
</dbReference>
<evidence type="ECO:0000256" key="1">
    <source>
        <dbReference type="ARBA" id="ARBA00022630"/>
    </source>
</evidence>
<keyword evidence="2" id="KW-0274">FAD</keyword>
<dbReference type="Gene3D" id="3.30.43.10">
    <property type="entry name" value="Uridine Diphospho-n-acetylenolpyruvylglucosamine Reductase, domain 2"/>
    <property type="match status" value="1"/>
</dbReference>
<dbReference type="PANTHER" id="PTHR11748">
    <property type="entry name" value="D-LACTATE DEHYDROGENASE"/>
    <property type="match status" value="1"/>
</dbReference>
<dbReference type="Gene3D" id="3.40.462.10">
    <property type="entry name" value="FAD-linked oxidases, C-terminal domain"/>
    <property type="match status" value="1"/>
</dbReference>
<dbReference type="InterPro" id="IPR036318">
    <property type="entry name" value="FAD-bd_PCMH-like_sf"/>
</dbReference>
<dbReference type="Gene3D" id="1.10.45.10">
    <property type="entry name" value="Vanillyl-alcohol Oxidase, Chain A, domain 4"/>
    <property type="match status" value="1"/>
</dbReference>
<dbReference type="InterPro" id="IPR016164">
    <property type="entry name" value="FAD-linked_Oxase-like_C"/>
</dbReference>
<dbReference type="InterPro" id="IPR016169">
    <property type="entry name" value="FAD-bd_PCMH_sub2"/>
</dbReference>
<dbReference type="PROSITE" id="PS51387">
    <property type="entry name" value="FAD_PCMH"/>
    <property type="match status" value="1"/>
</dbReference>
<dbReference type="InterPro" id="IPR006094">
    <property type="entry name" value="Oxid_FAD_bind_N"/>
</dbReference>
<dbReference type="InterPro" id="IPR016170">
    <property type="entry name" value="Cytok_DH_C_sf"/>
</dbReference>
<sequence length="573" mass="62768">MGIPITSSPGSSRDAMKTPLNVSPQDFASALQAFANVVGKEWVFTSDEDLFAYKDAYSPLRDTPEDRSACAAVSPATVEEVQAVVRIANTYKIPIYTISTGKNLGYGGSAPNHSGSVVLDLKRMNRIIEVNESNAYAIVEPGVTYFDLYNYISERGLKLWVDAADPGWGSVLGNAIDHGVGHTSSRFRNHFDAHCGMEVVLASGEVVRTGMGALPGSKTWAQYKHGMGPIVDGIFSQSNFGIVTKMGIWLMPAPEAFMEGTVFAPHYEDLHPLVELLKYAENSGLAPGTPELLSPLLGVSNQTKLLVDAFYKGPPQLPKAQAELVATSKVGYSSELARYGADNRIPYWGLYLKFYGPPKVIAAQWEAVQELAAKSIKGATFQTGPIQTDPRKAAEAWTIYPQDVGVPNMDFFGMGTRAGGNPAPMRGHMWFSPVIPQTAQGIFDANRVFDEAARTIPALQNVPIWNLRPFALPAPFYERTFLFIVGFPITDDTALNKSVVKAYRTLLDIGAQHGWGEYRCHTEFHDQAMGLYSYNDHSLMRLHETIKDAVDPNGILSAGRYGIWPRHLRGRPS</sequence>
<dbReference type="SUPFAM" id="SSF56176">
    <property type="entry name" value="FAD-binding/transporter-associated domain-like"/>
    <property type="match status" value="1"/>
</dbReference>
<gene>
    <name evidence="4" type="ORF">JV551A3_V1_1640162</name>
</gene>
<dbReference type="Gene3D" id="3.30.465.10">
    <property type="match status" value="1"/>
</dbReference>
<dbReference type="GO" id="GO:0004458">
    <property type="term" value="F:D-lactate dehydrogenase (cytochrome) activity"/>
    <property type="evidence" value="ECO:0007669"/>
    <property type="project" value="TreeGrafter"/>
</dbReference>
<dbReference type="InterPro" id="IPR016171">
    <property type="entry name" value="Vanillyl_alc_oxidase_C-sub2"/>
</dbReference>
<dbReference type="PANTHER" id="PTHR11748:SF114">
    <property type="entry name" value="ARYL-ALCOHOL OXIDASE VANILLYL-ALCOHOL OXIDASE (AFU_ORTHOLOGUE AFUA_3G09500)-RELATED"/>
    <property type="match status" value="1"/>
</dbReference>
<dbReference type="Pfam" id="PF01565">
    <property type="entry name" value="FAD_binding_4"/>
    <property type="match status" value="1"/>
</dbReference>
<name>A0AAQ1PB86_9PSED</name>
<evidence type="ECO:0000259" key="3">
    <source>
        <dbReference type="PROSITE" id="PS51387"/>
    </source>
</evidence>
<comment type="caution">
    <text evidence="4">The sequence shown here is derived from an EMBL/GenBank/DDBJ whole genome shotgun (WGS) entry which is preliminary data.</text>
</comment>
<dbReference type="EMBL" id="OPYN01000164">
    <property type="protein sequence ID" value="SPO62086.1"/>
    <property type="molecule type" value="Genomic_DNA"/>
</dbReference>
<dbReference type="InterPro" id="IPR016167">
    <property type="entry name" value="FAD-bd_PCMH_sub1"/>
</dbReference>
<evidence type="ECO:0000313" key="5">
    <source>
        <dbReference type="Proteomes" id="UP000294335"/>
    </source>
</evidence>
<dbReference type="Proteomes" id="UP000294335">
    <property type="component" value="Unassembled WGS sequence"/>
</dbReference>
<dbReference type="GO" id="GO:1903457">
    <property type="term" value="P:lactate catabolic process"/>
    <property type="evidence" value="ECO:0007669"/>
    <property type="project" value="TreeGrafter"/>
</dbReference>
<evidence type="ECO:0000256" key="2">
    <source>
        <dbReference type="ARBA" id="ARBA00022827"/>
    </source>
</evidence>
<evidence type="ECO:0000313" key="4">
    <source>
        <dbReference type="EMBL" id="SPO62086.1"/>
    </source>
</evidence>
<organism evidence="4 5">
    <name type="scientific">Pseudomonas inefficax</name>
    <dbReference type="NCBI Taxonomy" id="2078786"/>
    <lineage>
        <taxon>Bacteria</taxon>
        <taxon>Pseudomonadati</taxon>
        <taxon>Pseudomonadota</taxon>
        <taxon>Gammaproteobacteria</taxon>
        <taxon>Pseudomonadales</taxon>
        <taxon>Pseudomonadaceae</taxon>
        <taxon>Pseudomonas</taxon>
    </lineage>
</organism>